<accession>A0A1I7W252</accession>
<dbReference type="Pfam" id="PF05585">
    <property type="entry name" value="DUF1758"/>
    <property type="match status" value="1"/>
</dbReference>
<dbReference type="InterPro" id="IPR008737">
    <property type="entry name" value="DUF1758"/>
</dbReference>
<dbReference type="InterPro" id="IPR005312">
    <property type="entry name" value="DUF1759"/>
</dbReference>
<dbReference type="WBParaSite" id="EN70_8818">
    <property type="protein sequence ID" value="EN70_8818"/>
    <property type="gene ID" value="EN70_8818"/>
</dbReference>
<reference evidence="2" key="1">
    <citation type="submission" date="2012-04" db="EMBL/GenBank/DDBJ databases">
        <title>The Genome Sequence of Loa loa.</title>
        <authorList>
            <consortium name="The Broad Institute Genome Sequencing Platform"/>
            <consortium name="Broad Institute Genome Sequencing Center for Infectious Disease"/>
            <person name="Nutman T.B."/>
            <person name="Fink D.L."/>
            <person name="Russ C."/>
            <person name="Young S."/>
            <person name="Zeng Q."/>
            <person name="Gargeya S."/>
            <person name="Alvarado L."/>
            <person name="Berlin A."/>
            <person name="Chapman S.B."/>
            <person name="Chen Z."/>
            <person name="Freedman E."/>
            <person name="Gellesch M."/>
            <person name="Goldberg J."/>
            <person name="Griggs A."/>
            <person name="Gujja S."/>
            <person name="Heilman E.R."/>
            <person name="Heiman D."/>
            <person name="Howarth C."/>
            <person name="Mehta T."/>
            <person name="Neiman D."/>
            <person name="Pearson M."/>
            <person name="Roberts A."/>
            <person name="Saif S."/>
            <person name="Shea T."/>
            <person name="Shenoy N."/>
            <person name="Sisk P."/>
            <person name="Stolte C."/>
            <person name="Sykes S."/>
            <person name="White J."/>
            <person name="Yandava C."/>
            <person name="Haas B."/>
            <person name="Henn M.R."/>
            <person name="Nusbaum C."/>
            <person name="Birren B."/>
        </authorList>
    </citation>
    <scope>NUCLEOTIDE SEQUENCE [LARGE SCALE GENOMIC DNA]</scope>
</reference>
<evidence type="ECO:0000313" key="2">
    <source>
        <dbReference type="Proteomes" id="UP000095285"/>
    </source>
</evidence>
<name>A0A1I7W252_LOALO</name>
<sequence>MTSSIIASIEPAKNRLVFLLNEINSLVFESPDPNSSYEQRENLYTARIQVLADKIDRIQLCIKSLKEAYEMWLSYIQTITTKKREEEKVFESILEGEQGLFRVIHEGQEAIITLTRRKNEIEQKLEGILKVVKKEQEIIIPSPNHTVQLPQLSLPTFNGDPRQWRQFWSSFDAAVHSQTIPDIQKLNYLFSCLKGEALQAVSGYEIAPENYGIIRQLLKNKYGDPSTIASILYRELQSFKQNEKEWMITIENIERVLRQLEALGDNLEHPSIETIIESKMPPRILNKVCTQRKIDKPWTIQKLRNFLSDLVEVNQQVKIDQYSNFRADSKPTTIKGEQKRMYRPERTSALSTMQTNHRETRSPTSRKRPCIFCSRDHWDSDCDIYSTVKGRMKRLKTLKQSASKIVIKERHAKPKNVFIARLHITAPYVKKEAHQLLTLRLFRRSMNQYIQTKRKVRRAQTNKAKNILLLCKEIGVFNPVHPQKQRRALALFDIGPQLSFISKKLSSQLQLAESDHRNMLVAPFGTKEPLQCPTANAQLSICTVDNEIITINTHVVEYLTQEIRVVDIPVKKQCEDLTSHWDKPDILIGADCFFKFVDSQDKKELRSGYIMVHSKVGPMITGEGYIDELCDSKGHSIPIICSVYTNLNSELEKFWRLEMIGIHESPTEDDDERAIDHFNKTIIKLDGRYEVCWSWKDSKQRLSNNYGLCIGRLKNLVRRLNSSSHLHDYDNTIKDQLLKGVIEEVNETCELDETESERSITNRIQEVTDSPTNYNKVKGKEIEVTDGPIASRTRKAQQQSTPAGNTVKDNSNSLTKALFVMTILSLMSTQAIATKNCNWTSGIPFSIPERWSCDNKTNHTMINLNCGFNNSYLMKKNIILDVNNNIDDKSIANLNQTQETTKRLLLMEISLEETFNQKCEVSIYLCFSQTRIHPITLKQRNDVIARRDSRLGQLLVAPCKTNGITLKNIEFSGGLKGKFEIERINAELELVSHYHDTINLISY</sequence>
<evidence type="ECO:0000313" key="3">
    <source>
        <dbReference type="WBParaSite" id="EN70_8818"/>
    </source>
</evidence>
<proteinExistence type="predicted"/>
<dbReference type="AlphaFoldDB" id="A0A1I7W252"/>
<dbReference type="Proteomes" id="UP000095285">
    <property type="component" value="Unassembled WGS sequence"/>
</dbReference>
<keyword evidence="2" id="KW-1185">Reference proteome</keyword>
<dbReference type="PANTHER" id="PTHR47331:SF5">
    <property type="entry name" value="RIBONUCLEASE H"/>
    <property type="match status" value="1"/>
</dbReference>
<dbReference type="PANTHER" id="PTHR47331">
    <property type="entry name" value="PHD-TYPE DOMAIN-CONTAINING PROTEIN"/>
    <property type="match status" value="1"/>
</dbReference>
<reference evidence="3" key="2">
    <citation type="submission" date="2016-11" db="UniProtKB">
        <authorList>
            <consortium name="WormBaseParasite"/>
        </authorList>
    </citation>
    <scope>IDENTIFICATION</scope>
</reference>
<dbReference type="Pfam" id="PF03564">
    <property type="entry name" value="DUF1759"/>
    <property type="match status" value="1"/>
</dbReference>
<organism evidence="2 3">
    <name type="scientific">Loa loa</name>
    <name type="common">Eye worm</name>
    <name type="synonym">Filaria loa</name>
    <dbReference type="NCBI Taxonomy" id="7209"/>
    <lineage>
        <taxon>Eukaryota</taxon>
        <taxon>Metazoa</taxon>
        <taxon>Ecdysozoa</taxon>
        <taxon>Nematoda</taxon>
        <taxon>Chromadorea</taxon>
        <taxon>Rhabditida</taxon>
        <taxon>Spirurina</taxon>
        <taxon>Spiruromorpha</taxon>
        <taxon>Filarioidea</taxon>
        <taxon>Onchocercidae</taxon>
        <taxon>Loa</taxon>
    </lineage>
</organism>
<feature type="domain" description="DUF1758" evidence="1">
    <location>
        <begin position="476"/>
        <end position="620"/>
    </location>
</feature>
<protein>
    <submittedName>
        <fullName evidence="3">DUF1758 domain-containing protein</fullName>
    </submittedName>
</protein>
<evidence type="ECO:0000259" key="1">
    <source>
        <dbReference type="Pfam" id="PF05585"/>
    </source>
</evidence>